<dbReference type="AlphaFoldDB" id="A0A8D0BT73"/>
<evidence type="ECO:0000256" key="6">
    <source>
        <dbReference type="ARBA" id="ARBA00022989"/>
    </source>
</evidence>
<keyword evidence="6 9" id="KW-1133">Transmembrane helix</keyword>
<evidence type="ECO:0000256" key="5">
    <source>
        <dbReference type="ARBA" id="ARBA00022792"/>
    </source>
</evidence>
<keyword evidence="7" id="KW-0496">Mitochondrion</keyword>
<evidence type="ECO:0000313" key="11">
    <source>
        <dbReference type="Proteomes" id="UP000694421"/>
    </source>
</evidence>
<dbReference type="Ensembl" id="ENSSMRT00000014577.1">
    <property type="protein sequence ID" value="ENSSMRP00000012509.1"/>
    <property type="gene ID" value="ENSSMRG00000009756.1"/>
</dbReference>
<accession>A0A8D0BT73</accession>
<dbReference type="OMA" id="ESEYEVW"/>
<dbReference type="InterPro" id="IPR020164">
    <property type="entry name" value="Cyt_c_Oxase_assmbl_COX16"/>
</dbReference>
<keyword evidence="4 9" id="KW-0812">Transmembrane</keyword>
<comment type="similarity">
    <text evidence="2">Belongs to the COX16 family.</text>
</comment>
<dbReference type="PANTHER" id="PTHR17130">
    <property type="entry name" value="MITOCHONDRIAL OUTER MEMBRANE PROTEIN 25"/>
    <property type="match status" value="1"/>
</dbReference>
<organism evidence="10 11">
    <name type="scientific">Salvator merianae</name>
    <name type="common">Argentine black and white tegu</name>
    <name type="synonym">Tupinambis merianae</name>
    <dbReference type="NCBI Taxonomy" id="96440"/>
    <lineage>
        <taxon>Eukaryota</taxon>
        <taxon>Metazoa</taxon>
        <taxon>Chordata</taxon>
        <taxon>Craniata</taxon>
        <taxon>Vertebrata</taxon>
        <taxon>Euteleostomi</taxon>
        <taxon>Lepidosauria</taxon>
        <taxon>Squamata</taxon>
        <taxon>Bifurcata</taxon>
        <taxon>Unidentata</taxon>
        <taxon>Episquamata</taxon>
        <taxon>Laterata</taxon>
        <taxon>Teiioidea</taxon>
        <taxon>Teiidae</taxon>
        <taxon>Salvator</taxon>
    </lineage>
</organism>
<reference evidence="10" key="2">
    <citation type="submission" date="2025-09" db="UniProtKB">
        <authorList>
            <consortium name="Ensembl"/>
        </authorList>
    </citation>
    <scope>IDENTIFICATION</scope>
</reference>
<proteinExistence type="inferred from homology"/>
<evidence type="ECO:0000256" key="4">
    <source>
        <dbReference type="ARBA" id="ARBA00022692"/>
    </source>
</evidence>
<feature type="transmembrane region" description="Helical" evidence="9">
    <location>
        <begin position="24"/>
        <end position="41"/>
    </location>
</feature>
<keyword evidence="5" id="KW-0999">Mitochondrion inner membrane</keyword>
<keyword evidence="11" id="KW-1185">Reference proteome</keyword>
<evidence type="ECO:0000256" key="7">
    <source>
        <dbReference type="ARBA" id="ARBA00023128"/>
    </source>
</evidence>
<evidence type="ECO:0000256" key="2">
    <source>
        <dbReference type="ARBA" id="ARBA00008370"/>
    </source>
</evidence>
<sequence length="94" mass="10764">MANAARWAGPVMAALRKLRKNRTLQYGVPMMILVIGGSFGLREFTQIRYDAHNLRSKVDPALEEKIKKNKITLESEYEVWFTACSKTEVFAFLP</sequence>
<comment type="subcellular location">
    <subcellularLocation>
        <location evidence="1">Mitochondrion inner membrane</location>
        <topology evidence="1">Single-pass membrane protein</topology>
    </subcellularLocation>
</comment>
<evidence type="ECO:0000256" key="3">
    <source>
        <dbReference type="ARBA" id="ARBA00021814"/>
    </source>
</evidence>
<dbReference type="Pfam" id="PF14138">
    <property type="entry name" value="COX16"/>
    <property type="match status" value="1"/>
</dbReference>
<dbReference type="GeneTree" id="ENSGT00520000055955"/>
<evidence type="ECO:0000256" key="9">
    <source>
        <dbReference type="SAM" id="Phobius"/>
    </source>
</evidence>
<reference evidence="10" key="1">
    <citation type="submission" date="2025-08" db="UniProtKB">
        <authorList>
            <consortium name="Ensembl"/>
        </authorList>
    </citation>
    <scope>IDENTIFICATION</scope>
</reference>
<dbReference type="PANTHER" id="PTHR17130:SF14">
    <property type="entry name" value="CYTOCHROME C OXIDASE ASSEMBLY PROTEIN COX16 HOMOLOG, MITOCHONDRIAL"/>
    <property type="match status" value="1"/>
</dbReference>
<evidence type="ECO:0000313" key="10">
    <source>
        <dbReference type="Ensembl" id="ENSSMRP00000012509.1"/>
    </source>
</evidence>
<dbReference type="Proteomes" id="UP000694421">
    <property type="component" value="Unplaced"/>
</dbReference>
<dbReference type="GO" id="GO:0033617">
    <property type="term" value="P:mitochondrial respiratory chain complex IV assembly"/>
    <property type="evidence" value="ECO:0007669"/>
    <property type="project" value="Ensembl"/>
</dbReference>
<name>A0A8D0BT73_SALMN</name>
<evidence type="ECO:0000256" key="1">
    <source>
        <dbReference type="ARBA" id="ARBA00004434"/>
    </source>
</evidence>
<protein>
    <recommendedName>
        <fullName evidence="3">Cytochrome c oxidase assembly protein COX16 homolog, mitochondrial</fullName>
    </recommendedName>
</protein>
<evidence type="ECO:0000256" key="8">
    <source>
        <dbReference type="ARBA" id="ARBA00023136"/>
    </source>
</evidence>
<keyword evidence="8 9" id="KW-0472">Membrane</keyword>
<dbReference type="GO" id="GO:0005743">
    <property type="term" value="C:mitochondrial inner membrane"/>
    <property type="evidence" value="ECO:0007669"/>
    <property type="project" value="UniProtKB-SubCell"/>
</dbReference>